<dbReference type="OMA" id="PENTGCM"/>
<dbReference type="eggNOG" id="ENOG502S29J">
    <property type="taxonomic scope" value="Eukaryota"/>
</dbReference>
<dbReference type="Proteomes" id="UP000008983">
    <property type="component" value="Unassembled WGS sequence"/>
</dbReference>
<name>G0QPR9_ICHMU</name>
<proteinExistence type="predicted"/>
<gene>
    <name evidence="1" type="ORF">IMG5_070660</name>
</gene>
<sequence length="338" mass="39039">MHLTGKTTINQIEYETVCDCAEVNNSQILDPDSESCNPNKLKLQIDKQVEGGLQQEEIRDIIGDLHALKFVNPKEYHFMSLDGRNTDPCLSTLGGDAGEFILALFIYEGMLSKRQLDQESVDTFLKSYLQYIKQEKFYFATDDDAIFHLERETGITLNIETLRNPNENDKPELLKALIKAENQGDRHIKNLLKNSDLYSIRPEIIQMFIKAFFGILWNKQNPLKSKLFLDSLIGQPQEQAFLEIKSNEICIDKHLSPLILPRKKINNEWKMAFVNHFDAAEQKRKQLASFFADEINHHQEPINAEIMYNRLRKHGLSFLEVSGSRLAKSLPFYTLDMV</sequence>
<dbReference type="OrthoDB" id="361007at2759"/>
<protein>
    <submittedName>
        <fullName evidence="1">Uncharacterized protein</fullName>
    </submittedName>
</protein>
<dbReference type="InParanoid" id="G0QPR9"/>
<evidence type="ECO:0000313" key="2">
    <source>
        <dbReference type="Proteomes" id="UP000008983"/>
    </source>
</evidence>
<keyword evidence="2" id="KW-1185">Reference proteome</keyword>
<dbReference type="EMBL" id="GL983575">
    <property type="protein sequence ID" value="EGR32784.1"/>
    <property type="molecule type" value="Genomic_DNA"/>
</dbReference>
<evidence type="ECO:0000313" key="1">
    <source>
        <dbReference type="EMBL" id="EGR32784.1"/>
    </source>
</evidence>
<dbReference type="GeneID" id="14908942"/>
<organism evidence="1 2">
    <name type="scientific">Ichthyophthirius multifiliis</name>
    <name type="common">White spot disease agent</name>
    <name type="synonym">Ich</name>
    <dbReference type="NCBI Taxonomy" id="5932"/>
    <lineage>
        <taxon>Eukaryota</taxon>
        <taxon>Sar</taxon>
        <taxon>Alveolata</taxon>
        <taxon>Ciliophora</taxon>
        <taxon>Intramacronucleata</taxon>
        <taxon>Oligohymenophorea</taxon>
        <taxon>Hymenostomatida</taxon>
        <taxon>Ophryoglenina</taxon>
        <taxon>Ichthyophthirius</taxon>
    </lineage>
</organism>
<reference evidence="1 2" key="1">
    <citation type="submission" date="2011-07" db="EMBL/GenBank/DDBJ databases">
        <authorList>
            <person name="Coyne R."/>
            <person name="Brami D."/>
            <person name="Johnson J."/>
            <person name="Hostetler J."/>
            <person name="Hannick L."/>
            <person name="Clark T."/>
            <person name="Cassidy-Hanley D."/>
            <person name="Inman J."/>
        </authorList>
    </citation>
    <scope>NUCLEOTIDE SEQUENCE [LARGE SCALE GENOMIC DNA]</scope>
    <source>
        <strain evidence="1 2">G5</strain>
    </source>
</reference>
<accession>G0QPR9</accession>
<dbReference type="AlphaFoldDB" id="G0QPR9"/>
<dbReference type="RefSeq" id="XP_004036770.1">
    <property type="nucleotide sequence ID" value="XM_004036722.1"/>
</dbReference>